<name>A0A3L6RNM9_PANMI</name>
<organism evidence="2 3">
    <name type="scientific">Panicum miliaceum</name>
    <name type="common">Proso millet</name>
    <name type="synonym">Broomcorn millet</name>
    <dbReference type="NCBI Taxonomy" id="4540"/>
    <lineage>
        <taxon>Eukaryota</taxon>
        <taxon>Viridiplantae</taxon>
        <taxon>Streptophyta</taxon>
        <taxon>Embryophyta</taxon>
        <taxon>Tracheophyta</taxon>
        <taxon>Spermatophyta</taxon>
        <taxon>Magnoliopsida</taxon>
        <taxon>Liliopsida</taxon>
        <taxon>Poales</taxon>
        <taxon>Poaceae</taxon>
        <taxon>PACMAD clade</taxon>
        <taxon>Panicoideae</taxon>
        <taxon>Panicodae</taxon>
        <taxon>Paniceae</taxon>
        <taxon>Panicinae</taxon>
        <taxon>Panicum</taxon>
        <taxon>Panicum sect. Panicum</taxon>
    </lineage>
</organism>
<dbReference type="Proteomes" id="UP000275267">
    <property type="component" value="Unassembled WGS sequence"/>
</dbReference>
<proteinExistence type="predicted"/>
<dbReference type="AlphaFoldDB" id="A0A3L6RNM9"/>
<gene>
    <name evidence="2" type="ORF">C2845_PM13G04390</name>
</gene>
<dbReference type="EMBL" id="PQIB02000008">
    <property type="protein sequence ID" value="RLN05375.1"/>
    <property type="molecule type" value="Genomic_DNA"/>
</dbReference>
<evidence type="ECO:0000256" key="1">
    <source>
        <dbReference type="SAM" id="MobiDB-lite"/>
    </source>
</evidence>
<reference evidence="3" key="1">
    <citation type="journal article" date="2019" name="Nat. Commun.">
        <title>The genome of broomcorn millet.</title>
        <authorList>
            <person name="Zou C."/>
            <person name="Miki D."/>
            <person name="Li D."/>
            <person name="Tang Q."/>
            <person name="Xiao L."/>
            <person name="Rajput S."/>
            <person name="Deng P."/>
            <person name="Jia W."/>
            <person name="Huang R."/>
            <person name="Zhang M."/>
            <person name="Sun Y."/>
            <person name="Hu J."/>
            <person name="Fu X."/>
            <person name="Schnable P.S."/>
            <person name="Li F."/>
            <person name="Zhang H."/>
            <person name="Feng B."/>
            <person name="Zhu X."/>
            <person name="Liu R."/>
            <person name="Schnable J.C."/>
            <person name="Zhu J.-K."/>
            <person name="Zhang H."/>
        </authorList>
    </citation>
    <scope>NUCLEOTIDE SEQUENCE [LARGE SCALE GENOMIC DNA]</scope>
</reference>
<sequence length="155" mass="15649">MASSLPSSSLPRQLLRYMSSRLGTLHRSPLRVVQPKPVAVAATIAAASATAAYYHQEAAGRHGDGIAADGDAAARVASGSNVAAAGRQLLVAERSGATAEMGASGRSAELALPSMENKTPKEGKGGNGGDHNVVRCSGPAPCQEMAGEVRNTVTA</sequence>
<comment type="caution">
    <text evidence="2">The sequence shown here is derived from an EMBL/GenBank/DDBJ whole genome shotgun (WGS) entry which is preliminary data.</text>
</comment>
<dbReference type="OrthoDB" id="10636553at2759"/>
<accession>A0A3L6RNM9</accession>
<protein>
    <submittedName>
        <fullName evidence="2">Uncharacterized protein</fullName>
    </submittedName>
</protein>
<keyword evidence="3" id="KW-1185">Reference proteome</keyword>
<evidence type="ECO:0000313" key="2">
    <source>
        <dbReference type="EMBL" id="RLN05375.1"/>
    </source>
</evidence>
<feature type="region of interest" description="Disordered" evidence="1">
    <location>
        <begin position="96"/>
        <end position="155"/>
    </location>
</feature>
<evidence type="ECO:0000313" key="3">
    <source>
        <dbReference type="Proteomes" id="UP000275267"/>
    </source>
</evidence>